<dbReference type="EMBL" id="RPDH01000002">
    <property type="protein sequence ID" value="RPE09808.1"/>
    <property type="molecule type" value="Genomic_DNA"/>
</dbReference>
<dbReference type="InterPro" id="IPR002035">
    <property type="entry name" value="VWF_A"/>
</dbReference>
<dbReference type="SMART" id="SM00327">
    <property type="entry name" value="VWA"/>
    <property type="match status" value="1"/>
</dbReference>
<dbReference type="CDD" id="cd01465">
    <property type="entry name" value="vWA_subgroup"/>
    <property type="match status" value="1"/>
</dbReference>
<feature type="chain" id="PRO_5018037795" evidence="1">
    <location>
        <begin position="20"/>
        <end position="589"/>
    </location>
</feature>
<keyword evidence="4" id="KW-1185">Reference proteome</keyword>
<dbReference type="RefSeq" id="WP_123848787.1">
    <property type="nucleotide sequence ID" value="NZ_RPDH01000002.1"/>
</dbReference>
<dbReference type="Pfam" id="PF12034">
    <property type="entry name" value="YfbK_C"/>
    <property type="match status" value="1"/>
</dbReference>
<evidence type="ECO:0000313" key="3">
    <source>
        <dbReference type="EMBL" id="RPE09808.1"/>
    </source>
</evidence>
<name>A0A3N4PPX1_9BACT</name>
<organism evidence="3 4">
    <name type="scientific">Chitinophaga lutea</name>
    <dbReference type="NCBI Taxonomy" id="2488634"/>
    <lineage>
        <taxon>Bacteria</taxon>
        <taxon>Pseudomonadati</taxon>
        <taxon>Bacteroidota</taxon>
        <taxon>Chitinophagia</taxon>
        <taxon>Chitinophagales</taxon>
        <taxon>Chitinophagaceae</taxon>
        <taxon>Chitinophaga</taxon>
    </lineage>
</organism>
<dbReference type="Gene3D" id="3.40.50.410">
    <property type="entry name" value="von Willebrand factor, type A domain"/>
    <property type="match status" value="1"/>
</dbReference>
<sequence length="589" mass="65311">MHKLFMLLICMGCSMMAGAQQRSWVTGAVQDSVSRQPVQGVRISILGDTGYVMTNQYGLFRIDLPVGSTHLIFEHPGYSRKIIALLHHNRMLVELAPTGETVQKNDIAHAKAKARMSHSTNPNYGNVGMGTGFASFFDETYGKIFENKFVDSRKSSVSSFAMDVDRAAYSNMRRFVKLREPIPTDAVRIEELVNYFHYSYPLPRNDSVFAIYAHYTDCPWNEAHNLLQIAVRARQVDVDSLPASNLVFLIDISGSMGTPNKLPLLQAAFRILVNNLRPKDRVSIVAYAGAPGIVLPCTPGTQKEKILNAIDYLSAGGATAGEAAINMAYQLAEENYIPNGNNRVIMATDGDFNVGQTSDQDMEDLIMQKKESGVLLTCLGFGMKDYKDSKLETLASKGNGNFAYIDDLEEANKVFAREFGSTLFTIAKDVRAQVNFNPARVRSHRLIGYENKILKEDNSNGERVEGGIVGSGHCVVALYEIEPADPDPEAVLADVKIWYRVPPDTSMLFQTRTLAPRRQRFSEASDDCRFAASVALFGMLLRKSNYKGSGNIGMVTEMAKRSLGRDAGGYRGEFLKLIKLVRKNNAWLK</sequence>
<dbReference type="InterPro" id="IPR022156">
    <property type="entry name" value="Uncharacterised_YfbK_N"/>
</dbReference>
<feature type="signal peptide" evidence="1">
    <location>
        <begin position="1"/>
        <end position="19"/>
    </location>
</feature>
<dbReference type="InterPro" id="IPR036465">
    <property type="entry name" value="vWFA_dom_sf"/>
</dbReference>
<dbReference type="PANTHER" id="PTHR10579:SF43">
    <property type="entry name" value="ZINC FINGER (C3HC4-TYPE RING FINGER) FAMILY PROTEIN"/>
    <property type="match status" value="1"/>
</dbReference>
<dbReference type="InterPro" id="IPR051266">
    <property type="entry name" value="CLCR"/>
</dbReference>
<evidence type="ECO:0000313" key="4">
    <source>
        <dbReference type="Proteomes" id="UP000278351"/>
    </source>
</evidence>
<dbReference type="SUPFAM" id="SSF53300">
    <property type="entry name" value="vWA-like"/>
    <property type="match status" value="1"/>
</dbReference>
<dbReference type="Gene3D" id="2.60.40.1120">
    <property type="entry name" value="Carboxypeptidase-like, regulatory domain"/>
    <property type="match status" value="1"/>
</dbReference>
<dbReference type="InterPro" id="IPR021908">
    <property type="entry name" value="YfbK_C"/>
</dbReference>
<keyword evidence="1" id="KW-0732">Signal</keyword>
<dbReference type="SUPFAM" id="SSF49464">
    <property type="entry name" value="Carboxypeptidase regulatory domain-like"/>
    <property type="match status" value="1"/>
</dbReference>
<protein>
    <submittedName>
        <fullName evidence="3">DUF3520 domain-containing protein</fullName>
    </submittedName>
</protein>
<dbReference type="InterPro" id="IPR008969">
    <property type="entry name" value="CarboxyPept-like_regulatory"/>
</dbReference>
<reference evidence="3 4" key="1">
    <citation type="submission" date="2018-11" db="EMBL/GenBank/DDBJ databases">
        <title>Chitinophaga lutea sp.nov., isolate from arsenic contaminated soil.</title>
        <authorList>
            <person name="Zong Y."/>
        </authorList>
    </citation>
    <scope>NUCLEOTIDE SEQUENCE [LARGE SCALE GENOMIC DNA]</scope>
    <source>
        <strain evidence="3 4">ZY74</strain>
    </source>
</reference>
<dbReference type="AlphaFoldDB" id="A0A3N4PPX1"/>
<comment type="caution">
    <text evidence="3">The sequence shown here is derived from an EMBL/GenBank/DDBJ whole genome shotgun (WGS) entry which is preliminary data.</text>
</comment>
<dbReference type="Proteomes" id="UP000278351">
    <property type="component" value="Unassembled WGS sequence"/>
</dbReference>
<accession>A0A3N4PPX1</accession>
<dbReference type="Pfam" id="PF00092">
    <property type="entry name" value="VWA"/>
    <property type="match status" value="1"/>
</dbReference>
<evidence type="ECO:0000256" key="1">
    <source>
        <dbReference type="SAM" id="SignalP"/>
    </source>
</evidence>
<evidence type="ECO:0000259" key="2">
    <source>
        <dbReference type="PROSITE" id="PS50234"/>
    </source>
</evidence>
<proteinExistence type="predicted"/>
<gene>
    <name evidence="3" type="ORF">EGT74_22850</name>
</gene>
<feature type="domain" description="VWFA" evidence="2">
    <location>
        <begin position="245"/>
        <end position="419"/>
    </location>
</feature>
<dbReference type="Pfam" id="PF12450">
    <property type="entry name" value="vWF_A"/>
    <property type="match status" value="1"/>
</dbReference>
<dbReference type="PROSITE" id="PS50234">
    <property type="entry name" value="VWFA"/>
    <property type="match status" value="1"/>
</dbReference>
<dbReference type="PANTHER" id="PTHR10579">
    <property type="entry name" value="CALCIUM-ACTIVATED CHLORIDE CHANNEL REGULATOR"/>
    <property type="match status" value="1"/>
</dbReference>
<dbReference type="OrthoDB" id="9805121at2"/>